<dbReference type="EMBL" id="CACRZD030000011">
    <property type="protein sequence ID" value="CAA6668086.1"/>
    <property type="molecule type" value="Genomic_DNA"/>
</dbReference>
<name>A0A7I8JD44_SPIIN</name>
<dbReference type="InterPro" id="IPR007848">
    <property type="entry name" value="Small_mtfrase_dom"/>
</dbReference>
<feature type="compositionally biased region" description="Pro residues" evidence="4">
    <location>
        <begin position="1"/>
        <end position="10"/>
    </location>
</feature>
<dbReference type="PANTHER" id="PTHR47441:SF3">
    <property type="entry name" value="RELEASE FACTOR GLUTAMINE METHYLTRANSFERASE"/>
    <property type="match status" value="1"/>
</dbReference>
<gene>
    <name evidence="6" type="ORF">SI7747_11014480</name>
</gene>
<dbReference type="GO" id="GO:0008757">
    <property type="term" value="F:S-adenosylmethionine-dependent methyltransferase activity"/>
    <property type="evidence" value="ECO:0007669"/>
    <property type="project" value="UniProtKB-ARBA"/>
</dbReference>
<dbReference type="InterPro" id="IPR002052">
    <property type="entry name" value="DNA_methylase_N6_adenine_CS"/>
</dbReference>
<sequence>MVVSRIPPPAASLLRRPPSHRLSRFSSAAVSPSATPPPTPETFSSRRRRWETPLFLRPLTHSASRDDLKAFHSWASSLVLSAAAAASRPPHPSDPEPAHLLRELRWLLQDASTESFDPHQLFSSSSSSAAAAISPVPLRAELGELYGIWRERVEERRPLQYLVGCEHWRDMVLVVREGVLIPRPETEAVVDMVAEVAVTAAAEGEGGGPWADLGTGSGALAVGIARVLGDGKGGKVYATDVSSDAIEVAKINVQRYGLEDKVEIRQGSWFQPLGDLDGKLAGLVSNPPYIPSRHLPGLQPEVSGHEPWLALDGGEDGLDHLLHLCNGSSSALRPGGFFVFETNGDDQSEFIADFVTTKCRGCFNGVKIVPDFSGIGRFVTGSGGSSSSHPSSSAA</sequence>
<proteinExistence type="predicted"/>
<evidence type="ECO:0000256" key="1">
    <source>
        <dbReference type="ARBA" id="ARBA00022603"/>
    </source>
</evidence>
<dbReference type="EMBL" id="LR743598">
    <property type="protein sequence ID" value="CAA2628839.1"/>
    <property type="molecule type" value="Genomic_DNA"/>
</dbReference>
<keyword evidence="1" id="KW-0489">Methyltransferase</keyword>
<evidence type="ECO:0000313" key="6">
    <source>
        <dbReference type="EMBL" id="CAA2628839.1"/>
    </source>
</evidence>
<dbReference type="Proteomes" id="UP001189122">
    <property type="component" value="Unassembled WGS sequence"/>
</dbReference>
<dbReference type="InterPro" id="IPR052663">
    <property type="entry name" value="RF_glutamine_MTase_cyano"/>
</dbReference>
<dbReference type="CDD" id="cd02440">
    <property type="entry name" value="AdoMet_MTases"/>
    <property type="match status" value="1"/>
</dbReference>
<protein>
    <recommendedName>
        <fullName evidence="5">Methyltransferase small domain-containing protein</fullName>
    </recommendedName>
</protein>
<dbReference type="Gene3D" id="3.40.50.150">
    <property type="entry name" value="Vaccinia Virus protein VP39"/>
    <property type="match status" value="1"/>
</dbReference>
<dbReference type="PANTHER" id="PTHR47441">
    <property type="match status" value="1"/>
</dbReference>
<feature type="region of interest" description="Disordered" evidence="4">
    <location>
        <begin position="1"/>
        <end position="46"/>
    </location>
</feature>
<reference evidence="6 7" key="1">
    <citation type="submission" date="2019-12" db="EMBL/GenBank/DDBJ databases">
        <authorList>
            <person name="Scholz U."/>
            <person name="Mascher M."/>
            <person name="Fiebig A."/>
        </authorList>
    </citation>
    <scope>NUCLEOTIDE SEQUENCE</scope>
</reference>
<dbReference type="SUPFAM" id="SSF53335">
    <property type="entry name" value="S-adenosyl-L-methionine-dependent methyltransferases"/>
    <property type="match status" value="1"/>
</dbReference>
<dbReference type="InterPro" id="IPR004556">
    <property type="entry name" value="HemK-like"/>
</dbReference>
<dbReference type="GO" id="GO:0008276">
    <property type="term" value="F:protein methyltransferase activity"/>
    <property type="evidence" value="ECO:0007669"/>
    <property type="project" value="InterPro"/>
</dbReference>
<dbReference type="Pfam" id="PF05175">
    <property type="entry name" value="MTS"/>
    <property type="match status" value="1"/>
</dbReference>
<keyword evidence="2" id="KW-0808">Transferase</keyword>
<dbReference type="GO" id="GO:0032259">
    <property type="term" value="P:methylation"/>
    <property type="evidence" value="ECO:0007669"/>
    <property type="project" value="UniProtKB-KW"/>
</dbReference>
<keyword evidence="7" id="KW-1185">Reference proteome</keyword>
<feature type="domain" description="Methyltransferase small" evidence="5">
    <location>
        <begin position="207"/>
        <end position="289"/>
    </location>
</feature>
<keyword evidence="3" id="KW-0949">S-adenosyl-L-methionine</keyword>
<dbReference type="AlphaFoldDB" id="A0A7I8JD44"/>
<feature type="compositionally biased region" description="Low complexity" evidence="4">
    <location>
        <begin position="24"/>
        <end position="33"/>
    </location>
</feature>
<accession>A0A7I8JD44</accession>
<organism evidence="6">
    <name type="scientific">Spirodela intermedia</name>
    <name type="common">Intermediate duckweed</name>
    <dbReference type="NCBI Taxonomy" id="51605"/>
    <lineage>
        <taxon>Eukaryota</taxon>
        <taxon>Viridiplantae</taxon>
        <taxon>Streptophyta</taxon>
        <taxon>Embryophyta</taxon>
        <taxon>Tracheophyta</taxon>
        <taxon>Spermatophyta</taxon>
        <taxon>Magnoliopsida</taxon>
        <taxon>Liliopsida</taxon>
        <taxon>Araceae</taxon>
        <taxon>Lemnoideae</taxon>
        <taxon>Spirodela</taxon>
    </lineage>
</organism>
<evidence type="ECO:0000313" key="7">
    <source>
        <dbReference type="Proteomes" id="UP001189122"/>
    </source>
</evidence>
<dbReference type="GO" id="GO:0003676">
    <property type="term" value="F:nucleic acid binding"/>
    <property type="evidence" value="ECO:0007669"/>
    <property type="project" value="InterPro"/>
</dbReference>
<dbReference type="PROSITE" id="PS00092">
    <property type="entry name" value="N6_MTASE"/>
    <property type="match status" value="1"/>
</dbReference>
<dbReference type="InterPro" id="IPR029063">
    <property type="entry name" value="SAM-dependent_MTases_sf"/>
</dbReference>
<evidence type="ECO:0000256" key="2">
    <source>
        <dbReference type="ARBA" id="ARBA00022679"/>
    </source>
</evidence>
<evidence type="ECO:0000259" key="5">
    <source>
        <dbReference type="Pfam" id="PF05175"/>
    </source>
</evidence>
<evidence type="ECO:0000256" key="3">
    <source>
        <dbReference type="ARBA" id="ARBA00022691"/>
    </source>
</evidence>
<dbReference type="NCBIfam" id="TIGR00536">
    <property type="entry name" value="hemK_fam"/>
    <property type="match status" value="1"/>
</dbReference>
<evidence type="ECO:0000256" key="4">
    <source>
        <dbReference type="SAM" id="MobiDB-lite"/>
    </source>
</evidence>